<evidence type="ECO:0000256" key="1">
    <source>
        <dbReference type="SAM" id="Phobius"/>
    </source>
</evidence>
<proteinExistence type="predicted"/>
<feature type="transmembrane region" description="Helical" evidence="1">
    <location>
        <begin position="20"/>
        <end position="45"/>
    </location>
</feature>
<protein>
    <submittedName>
        <fullName evidence="2">Uncharacterized protein</fullName>
    </submittedName>
</protein>
<accession>A0A9P0JKQ2</accession>
<gene>
    <name evidence="2" type="ORF">ACAOBT_LOCUS774</name>
</gene>
<keyword evidence="1" id="KW-1133">Transmembrane helix</keyword>
<keyword evidence="1" id="KW-0472">Membrane</keyword>
<organism evidence="2 3">
    <name type="scientific">Acanthoscelides obtectus</name>
    <name type="common">Bean weevil</name>
    <name type="synonym">Bruchus obtectus</name>
    <dbReference type="NCBI Taxonomy" id="200917"/>
    <lineage>
        <taxon>Eukaryota</taxon>
        <taxon>Metazoa</taxon>
        <taxon>Ecdysozoa</taxon>
        <taxon>Arthropoda</taxon>
        <taxon>Hexapoda</taxon>
        <taxon>Insecta</taxon>
        <taxon>Pterygota</taxon>
        <taxon>Neoptera</taxon>
        <taxon>Endopterygota</taxon>
        <taxon>Coleoptera</taxon>
        <taxon>Polyphaga</taxon>
        <taxon>Cucujiformia</taxon>
        <taxon>Chrysomeloidea</taxon>
        <taxon>Chrysomelidae</taxon>
        <taxon>Bruchinae</taxon>
        <taxon>Bruchini</taxon>
        <taxon>Acanthoscelides</taxon>
    </lineage>
</organism>
<sequence length="51" mass="5838">MTKRIPRMKDRYSNRTGTSVRFSFGIQLELKHIAVALVTILLKLFGLSSSR</sequence>
<dbReference type="AlphaFoldDB" id="A0A9P0JKQ2"/>
<comment type="caution">
    <text evidence="2">The sequence shown here is derived from an EMBL/GenBank/DDBJ whole genome shotgun (WGS) entry which is preliminary data.</text>
</comment>
<dbReference type="EMBL" id="CAKOFQ010006656">
    <property type="protein sequence ID" value="CAH1954859.1"/>
    <property type="molecule type" value="Genomic_DNA"/>
</dbReference>
<dbReference type="Proteomes" id="UP001152888">
    <property type="component" value="Unassembled WGS sequence"/>
</dbReference>
<keyword evidence="3" id="KW-1185">Reference proteome</keyword>
<reference evidence="2" key="1">
    <citation type="submission" date="2022-03" db="EMBL/GenBank/DDBJ databases">
        <authorList>
            <person name="Sayadi A."/>
        </authorList>
    </citation>
    <scope>NUCLEOTIDE SEQUENCE</scope>
</reference>
<keyword evidence="1" id="KW-0812">Transmembrane</keyword>
<evidence type="ECO:0000313" key="3">
    <source>
        <dbReference type="Proteomes" id="UP001152888"/>
    </source>
</evidence>
<evidence type="ECO:0000313" key="2">
    <source>
        <dbReference type="EMBL" id="CAH1954859.1"/>
    </source>
</evidence>
<name>A0A9P0JKQ2_ACAOB</name>